<dbReference type="GO" id="GO:0009793">
    <property type="term" value="P:embryo development ending in seed dormancy"/>
    <property type="evidence" value="ECO:0007669"/>
    <property type="project" value="TreeGrafter"/>
</dbReference>
<proteinExistence type="predicted"/>
<dbReference type="OrthoDB" id="1747625at2759"/>
<dbReference type="PANTHER" id="PTHR12815:SF32">
    <property type="entry name" value="OUTER ENVELOPE PROTEIN 80, CHLOROPLASTIC"/>
    <property type="match status" value="1"/>
</dbReference>
<organism evidence="1 2">
    <name type="scientific">Colocasia esculenta</name>
    <name type="common">Wild taro</name>
    <name type="synonym">Arum esculentum</name>
    <dbReference type="NCBI Taxonomy" id="4460"/>
    <lineage>
        <taxon>Eukaryota</taxon>
        <taxon>Viridiplantae</taxon>
        <taxon>Streptophyta</taxon>
        <taxon>Embryophyta</taxon>
        <taxon>Tracheophyta</taxon>
        <taxon>Spermatophyta</taxon>
        <taxon>Magnoliopsida</taxon>
        <taxon>Liliopsida</taxon>
        <taxon>Araceae</taxon>
        <taxon>Aroideae</taxon>
        <taxon>Colocasieae</taxon>
        <taxon>Colocasia</taxon>
    </lineage>
</organism>
<dbReference type="PANTHER" id="PTHR12815">
    <property type="entry name" value="SORTING AND ASSEMBLY MACHINERY SAMM50 PROTEIN FAMILY MEMBER"/>
    <property type="match status" value="1"/>
</dbReference>
<name>A0A843VD88_COLES</name>
<dbReference type="GO" id="GO:0016020">
    <property type="term" value="C:membrane"/>
    <property type="evidence" value="ECO:0007669"/>
    <property type="project" value="TreeGrafter"/>
</dbReference>
<dbReference type="AlphaFoldDB" id="A0A843VD88"/>
<accession>A0A843VD88</accession>
<dbReference type="InterPro" id="IPR039910">
    <property type="entry name" value="D15-like"/>
</dbReference>
<dbReference type="GO" id="GO:0009658">
    <property type="term" value="P:chloroplast organization"/>
    <property type="evidence" value="ECO:0007669"/>
    <property type="project" value="TreeGrafter"/>
</dbReference>
<reference evidence="1" key="1">
    <citation type="submission" date="2017-07" db="EMBL/GenBank/DDBJ databases">
        <title>Taro Niue Genome Assembly and Annotation.</title>
        <authorList>
            <person name="Atibalentja N."/>
            <person name="Keating K."/>
            <person name="Fields C.J."/>
        </authorList>
    </citation>
    <scope>NUCLEOTIDE SEQUENCE</scope>
    <source>
        <strain evidence="1">Niue_2</strain>
        <tissue evidence="1">Leaf</tissue>
    </source>
</reference>
<dbReference type="Gene3D" id="3.10.20.310">
    <property type="entry name" value="membrane protein fhac"/>
    <property type="match status" value="1"/>
</dbReference>
<protein>
    <submittedName>
        <fullName evidence="1">Uncharacterized protein</fullName>
    </submittedName>
</protein>
<dbReference type="EMBL" id="NMUH01001656">
    <property type="protein sequence ID" value="MQL94288.1"/>
    <property type="molecule type" value="Genomic_DNA"/>
</dbReference>
<comment type="caution">
    <text evidence="1">The sequence shown here is derived from an EMBL/GenBank/DDBJ whole genome shotgun (WGS) entry which is preliminary data.</text>
</comment>
<sequence length="255" mass="28235">MARNQDACFVSSAVKVSTCSIPTHPPFENHEIFATQSLCFHLERGNDGLSFPFAPHLPFARHNLSFHLQRTKDSIHRFLTSLPFGRGGLPSLSRLLRSPFSAARARAEPEPPGGYSRRHGKEAEERILISEVLIRNKDGDELEREDLATEAAAALKSCRPNSALTLREVQEDVHRIIESGYFFSCMPVAVDTRDGIRLVFQTGDLSILKTAFEIVYVHRRSAEVNHTSLAIITQFGLMGIAGNAGVIVKPRGIGF</sequence>
<dbReference type="Proteomes" id="UP000652761">
    <property type="component" value="Unassembled WGS sequence"/>
</dbReference>
<dbReference type="FunFam" id="3.10.20.310:FF:000013">
    <property type="entry name" value="Outer envelope protein 80 chloroplastic"/>
    <property type="match status" value="1"/>
</dbReference>
<evidence type="ECO:0000313" key="2">
    <source>
        <dbReference type="Proteomes" id="UP000652761"/>
    </source>
</evidence>
<keyword evidence="2" id="KW-1185">Reference proteome</keyword>
<gene>
    <name evidence="1" type="ORF">Taro_026944</name>
</gene>
<evidence type="ECO:0000313" key="1">
    <source>
        <dbReference type="EMBL" id="MQL94288.1"/>
    </source>
</evidence>